<dbReference type="InterPro" id="IPR011014">
    <property type="entry name" value="MscS_channel_TM-2"/>
</dbReference>
<evidence type="ECO:0000256" key="2">
    <source>
        <dbReference type="ARBA" id="ARBA00008017"/>
    </source>
</evidence>
<evidence type="ECO:0000259" key="8">
    <source>
        <dbReference type="PROSITE" id="PS50042"/>
    </source>
</evidence>
<dbReference type="Proteomes" id="UP000292459">
    <property type="component" value="Unassembled WGS sequence"/>
</dbReference>
<dbReference type="Gene3D" id="1.10.287.1260">
    <property type="match status" value="1"/>
</dbReference>
<dbReference type="Gene3D" id="2.30.30.60">
    <property type="match status" value="1"/>
</dbReference>
<gene>
    <name evidence="9" type="ORF">DYY88_10725</name>
</gene>
<dbReference type="InterPro" id="IPR011066">
    <property type="entry name" value="MscS_channel_C_sf"/>
</dbReference>
<dbReference type="RefSeq" id="WP_052288526.1">
    <property type="nucleotide sequence ID" value="NZ_QVFV01000002.1"/>
</dbReference>
<dbReference type="OrthoDB" id="9809206at2"/>
<evidence type="ECO:0000256" key="6">
    <source>
        <dbReference type="ARBA" id="ARBA00023136"/>
    </source>
</evidence>
<dbReference type="SUPFAM" id="SSF82861">
    <property type="entry name" value="Mechanosensitive channel protein MscS (YggB), transmembrane region"/>
    <property type="match status" value="1"/>
</dbReference>
<dbReference type="SUPFAM" id="SSF50182">
    <property type="entry name" value="Sm-like ribonucleoproteins"/>
    <property type="match status" value="1"/>
</dbReference>
<proteinExistence type="inferred from homology"/>
<feature type="transmembrane region" description="Helical" evidence="7">
    <location>
        <begin position="94"/>
        <end position="113"/>
    </location>
</feature>
<dbReference type="EMBL" id="QVFV01000002">
    <property type="protein sequence ID" value="RZM79220.1"/>
    <property type="molecule type" value="Genomic_DNA"/>
</dbReference>
<dbReference type="AlphaFoldDB" id="A0A4Q7E7S7"/>
<feature type="domain" description="Cyclic nucleotide-binding" evidence="8">
    <location>
        <begin position="327"/>
        <end position="426"/>
    </location>
</feature>
<organism evidence="9 10">
    <name type="scientific">Leptolyngbya iicbica LK</name>
    <dbReference type="NCBI Taxonomy" id="2294035"/>
    <lineage>
        <taxon>Bacteria</taxon>
        <taxon>Bacillati</taxon>
        <taxon>Cyanobacteriota</taxon>
        <taxon>Cyanophyceae</taxon>
        <taxon>Leptolyngbyales</taxon>
        <taxon>Leptolyngbyaceae</taxon>
        <taxon>Leptolyngbya group</taxon>
        <taxon>Leptolyngbya</taxon>
        <taxon>Leptolyngbya iicbica</taxon>
    </lineage>
</organism>
<comment type="caution">
    <text evidence="9">The sequence shown here is derived from an EMBL/GenBank/DDBJ whole genome shotgun (WGS) entry which is preliminary data.</text>
</comment>
<dbReference type="InterPro" id="IPR049278">
    <property type="entry name" value="MS_channel_C"/>
</dbReference>
<feature type="transmembrane region" description="Helical" evidence="7">
    <location>
        <begin position="27"/>
        <end position="49"/>
    </location>
</feature>
<dbReference type="InterPro" id="IPR018490">
    <property type="entry name" value="cNMP-bd_dom_sf"/>
</dbReference>
<evidence type="ECO:0000313" key="10">
    <source>
        <dbReference type="Proteomes" id="UP000292459"/>
    </source>
</evidence>
<keyword evidence="6 7" id="KW-0472">Membrane</keyword>
<dbReference type="PROSITE" id="PS50042">
    <property type="entry name" value="CNMP_BINDING_3"/>
    <property type="match status" value="1"/>
</dbReference>
<reference evidence="9 10" key="1">
    <citation type="submission" date="2018-11" db="EMBL/GenBank/DDBJ databases">
        <title>Whole genome sequencing of an environmental sample.</title>
        <authorList>
            <person name="Sarangi A.N."/>
            <person name="Singh D."/>
            <person name="Tripathy S."/>
        </authorList>
    </citation>
    <scope>NUCLEOTIDE SEQUENCE [LARGE SCALE GENOMIC DNA]</scope>
    <source>
        <strain evidence="9 10">Lakshadweep</strain>
    </source>
</reference>
<dbReference type="SUPFAM" id="SSF51206">
    <property type="entry name" value="cAMP-binding domain-like"/>
    <property type="match status" value="1"/>
</dbReference>
<dbReference type="Pfam" id="PF00027">
    <property type="entry name" value="cNMP_binding"/>
    <property type="match status" value="1"/>
</dbReference>
<keyword evidence="3" id="KW-1003">Cell membrane</keyword>
<dbReference type="PANTHER" id="PTHR30347">
    <property type="entry name" value="POTASSIUM CHANNEL RELATED"/>
    <property type="match status" value="1"/>
</dbReference>
<dbReference type="InterPro" id="IPR014710">
    <property type="entry name" value="RmlC-like_jellyroll"/>
</dbReference>
<dbReference type="InterPro" id="IPR023408">
    <property type="entry name" value="MscS_beta-dom_sf"/>
</dbReference>
<dbReference type="InterPro" id="IPR000595">
    <property type="entry name" value="cNMP-bd_dom"/>
</dbReference>
<dbReference type="InterPro" id="IPR010920">
    <property type="entry name" value="LSM_dom_sf"/>
</dbReference>
<evidence type="ECO:0000256" key="4">
    <source>
        <dbReference type="ARBA" id="ARBA00022692"/>
    </source>
</evidence>
<dbReference type="CDD" id="cd00038">
    <property type="entry name" value="CAP_ED"/>
    <property type="match status" value="1"/>
</dbReference>
<keyword evidence="4 7" id="KW-0812">Transmembrane</keyword>
<dbReference type="SUPFAM" id="SSF82689">
    <property type="entry name" value="Mechanosensitive channel protein MscS (YggB), C-terminal domain"/>
    <property type="match status" value="1"/>
</dbReference>
<accession>A0A4Q7E7S7</accession>
<dbReference type="GO" id="GO:0055085">
    <property type="term" value="P:transmembrane transport"/>
    <property type="evidence" value="ECO:0007669"/>
    <property type="project" value="InterPro"/>
</dbReference>
<name>A0A4Q7E7S7_9CYAN</name>
<dbReference type="SMART" id="SM00100">
    <property type="entry name" value="cNMP"/>
    <property type="match status" value="1"/>
</dbReference>
<dbReference type="PANTHER" id="PTHR30347:SF1">
    <property type="entry name" value="MECHANOSENSITIVE CHANNEL MSCK"/>
    <property type="match status" value="1"/>
</dbReference>
<keyword evidence="5 7" id="KW-1133">Transmembrane helix</keyword>
<dbReference type="Pfam" id="PF21088">
    <property type="entry name" value="MS_channel_1st"/>
    <property type="match status" value="1"/>
</dbReference>
<protein>
    <submittedName>
        <fullName evidence="9">Mechanosensitive ion channel protein MscS</fullName>
    </submittedName>
</protein>
<evidence type="ECO:0000256" key="5">
    <source>
        <dbReference type="ARBA" id="ARBA00022989"/>
    </source>
</evidence>
<dbReference type="InterPro" id="IPR049142">
    <property type="entry name" value="MS_channel_1st"/>
</dbReference>
<evidence type="ECO:0000256" key="3">
    <source>
        <dbReference type="ARBA" id="ARBA00022475"/>
    </source>
</evidence>
<dbReference type="Gene3D" id="2.60.120.10">
    <property type="entry name" value="Jelly Rolls"/>
    <property type="match status" value="1"/>
</dbReference>
<comment type="similarity">
    <text evidence="2">Belongs to the MscS (TC 1.A.23) family.</text>
</comment>
<dbReference type="GO" id="GO:0005886">
    <property type="term" value="C:plasma membrane"/>
    <property type="evidence" value="ECO:0007669"/>
    <property type="project" value="UniProtKB-SubCell"/>
</dbReference>
<evidence type="ECO:0000256" key="7">
    <source>
        <dbReference type="SAM" id="Phobius"/>
    </source>
</evidence>
<dbReference type="Pfam" id="PF00924">
    <property type="entry name" value="MS_channel_2nd"/>
    <property type="match status" value="1"/>
</dbReference>
<sequence length="485" mass="54543">MAGFNRLFESIQQAVNTPFLRVGNGTLTLSAIAEFLLAILLTILFALVFKKVLAEIVLRRLGLKQGVRESVATIASYGLSTLFCLVLLQTLGVSFASIAVLVGSLGIGIGFGFQDLTRNFISGLALLVEHKLKVGDFIELEGLTGYIVEISLRSTVIRTITQRHIVIPNSELSGNKVINWTYQHTKGWIPIDVSVTHESDAVIVIEALLDSAYLEESVSYEYPPEAYFTGFGEYSLDFVLWVWVNRIDLKHKTESSLRFIIDQNLRQHQIRLASPRYDLWHRNPNVVLKSSVDNYLQHTDLQNISSSFSNPLPKPIATRDLLKAIPYFRDSSPVELRKLVEVGHRRRLESGEILFNEGEPGDAFYIILSGAVSYQLQGYKEPTILKSGQFIGEFSLMLGVPRTVTVVAIEETTVFSISPGGFKQILQSQPKLYNCIVDAMGRHEDELTQQQRRLRELGLINSEYDKNPVGWVKKQLDKLFFPHTP</sequence>
<dbReference type="InterPro" id="IPR006685">
    <property type="entry name" value="MscS_channel_2nd"/>
</dbReference>
<dbReference type="InterPro" id="IPR052702">
    <property type="entry name" value="MscS-like_channel"/>
</dbReference>
<evidence type="ECO:0000313" key="9">
    <source>
        <dbReference type="EMBL" id="RZM79220.1"/>
    </source>
</evidence>
<evidence type="ECO:0000256" key="1">
    <source>
        <dbReference type="ARBA" id="ARBA00004651"/>
    </source>
</evidence>
<dbReference type="Pfam" id="PF21082">
    <property type="entry name" value="MS_channel_3rd"/>
    <property type="match status" value="1"/>
</dbReference>
<comment type="subcellular location">
    <subcellularLocation>
        <location evidence="1">Cell membrane</location>
        <topology evidence="1">Multi-pass membrane protein</topology>
    </subcellularLocation>
</comment>
<dbReference type="Gene3D" id="3.30.70.100">
    <property type="match status" value="1"/>
</dbReference>
<keyword evidence="10" id="KW-1185">Reference proteome</keyword>
<dbReference type="PRINTS" id="PR00103">
    <property type="entry name" value="CAMPKINASE"/>
</dbReference>